<dbReference type="GO" id="GO:0016787">
    <property type="term" value="F:hydrolase activity"/>
    <property type="evidence" value="ECO:0007669"/>
    <property type="project" value="UniProtKB-KW"/>
</dbReference>
<evidence type="ECO:0000313" key="6">
    <source>
        <dbReference type="Proteomes" id="UP000677244"/>
    </source>
</evidence>
<evidence type="ECO:0000313" key="5">
    <source>
        <dbReference type="EMBL" id="MBO9202883.1"/>
    </source>
</evidence>
<evidence type="ECO:0000259" key="4">
    <source>
        <dbReference type="Pfam" id="PF00150"/>
    </source>
</evidence>
<dbReference type="SUPFAM" id="SSF51445">
    <property type="entry name" value="(Trans)glycosidases"/>
    <property type="match status" value="1"/>
</dbReference>
<comment type="caution">
    <text evidence="5">The sequence shown here is derived from an EMBL/GenBank/DDBJ whole genome shotgun (WGS) entry which is preliminary data.</text>
</comment>
<keyword evidence="1 3" id="KW-0378">Hydrolase</keyword>
<gene>
    <name evidence="5" type="ORF">J7I42_21515</name>
</gene>
<comment type="similarity">
    <text evidence="3">Belongs to the glycosyl hydrolase 5 (cellulase A) family.</text>
</comment>
<evidence type="ECO:0000256" key="1">
    <source>
        <dbReference type="ARBA" id="ARBA00022801"/>
    </source>
</evidence>
<keyword evidence="6" id="KW-1185">Reference proteome</keyword>
<dbReference type="InterPro" id="IPR017853">
    <property type="entry name" value="GH"/>
</dbReference>
<dbReference type="Gene3D" id="3.20.20.80">
    <property type="entry name" value="Glycosidases"/>
    <property type="match status" value="1"/>
</dbReference>
<reference evidence="5 6" key="1">
    <citation type="submission" date="2021-03" db="EMBL/GenBank/DDBJ databases">
        <title>Assistant Professor.</title>
        <authorList>
            <person name="Huq M.A."/>
        </authorList>
    </citation>
    <scope>NUCLEOTIDE SEQUENCE [LARGE SCALE GENOMIC DNA]</scope>
    <source>
        <strain evidence="5 6">MAH-29</strain>
    </source>
</reference>
<dbReference type="PANTHER" id="PTHR34142">
    <property type="entry name" value="ENDO-BETA-1,4-GLUCANASE A"/>
    <property type="match status" value="1"/>
</dbReference>
<dbReference type="EMBL" id="JAGHKO010000005">
    <property type="protein sequence ID" value="MBO9202883.1"/>
    <property type="molecule type" value="Genomic_DNA"/>
</dbReference>
<dbReference type="RefSeq" id="WP_209140938.1">
    <property type="nucleotide sequence ID" value="NZ_JAGHKO010000005.1"/>
</dbReference>
<keyword evidence="2 3" id="KW-0326">Glycosidase</keyword>
<evidence type="ECO:0000256" key="3">
    <source>
        <dbReference type="RuleBase" id="RU361153"/>
    </source>
</evidence>
<dbReference type="PANTHER" id="PTHR34142:SF1">
    <property type="entry name" value="GLYCOSIDE HYDROLASE FAMILY 5 DOMAIN-CONTAINING PROTEIN"/>
    <property type="match status" value="1"/>
</dbReference>
<sequence>MKKIYTVILSIFIFMAGFAQIQPVKDNGALKVAGTKLVNQNWQPVVLRGMSLGWHNWWPRFYNAEVVSWLKNDWGCTIIRAAMGVEPDHGYIQEPAWSKEKIKAVIDAAIKEGIYVIVDWHSHNIRLEEAKQFFIEIATEYGKQPNIIYEIFNEPAEQSWADVKAYSLELLKTIRAIDPDNVILIGSPHWDQDVQVVADDPIKGYNNIMYTLHYYAASHKQNLRDRADYALKKNIPIFISESAGMEHTGDGPLNETEWKTWIAWAEKNQISWLTWSVTDKNETCSVLLPSASSTGNWRDEDLQPSGIMARHLILLNSKRIKR</sequence>
<protein>
    <submittedName>
        <fullName evidence="5">Glycoside hydrolase family 5 protein</fullName>
    </submittedName>
</protein>
<name>A0ABS3YY89_9BACT</name>
<feature type="domain" description="Glycoside hydrolase family 5" evidence="4">
    <location>
        <begin position="38"/>
        <end position="280"/>
    </location>
</feature>
<dbReference type="Proteomes" id="UP000677244">
    <property type="component" value="Unassembled WGS sequence"/>
</dbReference>
<organism evidence="5 6">
    <name type="scientific">Niastella soli</name>
    <dbReference type="NCBI Taxonomy" id="2821487"/>
    <lineage>
        <taxon>Bacteria</taxon>
        <taxon>Pseudomonadati</taxon>
        <taxon>Bacteroidota</taxon>
        <taxon>Chitinophagia</taxon>
        <taxon>Chitinophagales</taxon>
        <taxon>Chitinophagaceae</taxon>
        <taxon>Niastella</taxon>
    </lineage>
</organism>
<evidence type="ECO:0000256" key="2">
    <source>
        <dbReference type="ARBA" id="ARBA00023295"/>
    </source>
</evidence>
<accession>A0ABS3YY89</accession>
<dbReference type="Pfam" id="PF00150">
    <property type="entry name" value="Cellulase"/>
    <property type="match status" value="1"/>
</dbReference>
<dbReference type="InterPro" id="IPR001547">
    <property type="entry name" value="Glyco_hydro_5"/>
</dbReference>
<proteinExistence type="inferred from homology"/>